<evidence type="ECO:0000256" key="1">
    <source>
        <dbReference type="ARBA" id="ARBA00023239"/>
    </source>
</evidence>
<dbReference type="EMBL" id="FMYV01000002">
    <property type="protein sequence ID" value="SDC26022.1"/>
    <property type="molecule type" value="Genomic_DNA"/>
</dbReference>
<proteinExistence type="predicted"/>
<accession>A0A1G6K4N9</accession>
<evidence type="ECO:0000256" key="2">
    <source>
        <dbReference type="PIRSR" id="PIRSR617939-1"/>
    </source>
</evidence>
<feature type="active site" description="Proton acceptor" evidence="2">
    <location>
        <position position="80"/>
    </location>
</feature>
<dbReference type="SUPFAM" id="SSF110857">
    <property type="entry name" value="Gamma-glutamyl cyclotransferase-like"/>
    <property type="match status" value="1"/>
</dbReference>
<evidence type="ECO:0000313" key="5">
    <source>
        <dbReference type="Proteomes" id="UP000199322"/>
    </source>
</evidence>
<evidence type="ECO:0000259" key="3">
    <source>
        <dbReference type="Pfam" id="PF06094"/>
    </source>
</evidence>
<dbReference type="RefSeq" id="WP_091402911.1">
    <property type="nucleotide sequence ID" value="NZ_FMYV01000002.1"/>
</dbReference>
<protein>
    <submittedName>
        <fullName evidence="4">Gamma-glutamyl cyclotransferase, AIG2-like</fullName>
    </submittedName>
</protein>
<evidence type="ECO:0000313" key="4">
    <source>
        <dbReference type="EMBL" id="SDC26022.1"/>
    </source>
</evidence>
<keyword evidence="5" id="KW-1185">Reference proteome</keyword>
<dbReference type="PANTHER" id="PTHR12935:SF0">
    <property type="entry name" value="GAMMA-GLUTAMYLCYCLOTRANSFERASE"/>
    <property type="match status" value="1"/>
</dbReference>
<dbReference type="InterPro" id="IPR009288">
    <property type="entry name" value="AIG2-like_dom"/>
</dbReference>
<dbReference type="GO" id="GO:0016740">
    <property type="term" value="F:transferase activity"/>
    <property type="evidence" value="ECO:0007669"/>
    <property type="project" value="UniProtKB-KW"/>
</dbReference>
<keyword evidence="4" id="KW-0808">Transferase</keyword>
<feature type="domain" description="Gamma-glutamylcyclotransferase AIG2-like" evidence="3">
    <location>
        <begin position="3"/>
        <end position="109"/>
    </location>
</feature>
<dbReference type="GO" id="GO:0003839">
    <property type="term" value="F:gamma-glutamylcyclotransferase activity"/>
    <property type="evidence" value="ECO:0007669"/>
    <property type="project" value="InterPro"/>
</dbReference>
<dbReference type="AlphaFoldDB" id="A0A1G6K4N9"/>
<dbReference type="PANTHER" id="PTHR12935">
    <property type="entry name" value="GAMMA-GLUTAMYLCYCLOTRANSFERASE"/>
    <property type="match status" value="1"/>
</dbReference>
<name>A0A1G6K4N9_9BACT</name>
<dbReference type="InterPro" id="IPR036568">
    <property type="entry name" value="GGCT-like_sf"/>
</dbReference>
<gene>
    <name evidence="4" type="ORF">SAMN04488588_0741</name>
</gene>
<dbReference type="CDD" id="cd06661">
    <property type="entry name" value="GGCT_like"/>
    <property type="match status" value="1"/>
</dbReference>
<dbReference type="STRING" id="28234.SAMN04488588_0741"/>
<dbReference type="InterPro" id="IPR017939">
    <property type="entry name" value="G-Glutamylcylcotransferase"/>
</dbReference>
<dbReference type="Pfam" id="PF06094">
    <property type="entry name" value="GGACT"/>
    <property type="match status" value="1"/>
</dbReference>
<keyword evidence="1" id="KW-0456">Lyase</keyword>
<sequence>MYYFAYGNNMNPDIFKEQGVEFFTRKKGIIRGYRIIFNKKAKDENYSFANIEQTGNGEDVIEGILYELDDGEMKEIDKKEGFPTQYSKYRIDVETDGGVVQAIVYIAQPEWIDNNLKPPKFYIENMLKAKDLISPDYLNFIENIETFEEDNS</sequence>
<dbReference type="InterPro" id="IPR013024">
    <property type="entry name" value="GGCT-like"/>
</dbReference>
<organism evidence="4 5">
    <name type="scientific">Geotoga petraea</name>
    <dbReference type="NCBI Taxonomy" id="28234"/>
    <lineage>
        <taxon>Bacteria</taxon>
        <taxon>Thermotogati</taxon>
        <taxon>Thermotogota</taxon>
        <taxon>Thermotogae</taxon>
        <taxon>Petrotogales</taxon>
        <taxon>Petrotogaceae</taxon>
        <taxon>Geotoga</taxon>
    </lineage>
</organism>
<reference evidence="4 5" key="1">
    <citation type="submission" date="2016-10" db="EMBL/GenBank/DDBJ databases">
        <authorList>
            <person name="de Groot N.N."/>
        </authorList>
    </citation>
    <scope>NUCLEOTIDE SEQUENCE [LARGE SCALE GENOMIC DNA]</scope>
    <source>
        <strain evidence="4 5">WG14</strain>
    </source>
</reference>
<dbReference type="Gene3D" id="3.10.490.10">
    <property type="entry name" value="Gamma-glutamyl cyclotransferase-like"/>
    <property type="match status" value="1"/>
</dbReference>
<dbReference type="Proteomes" id="UP000199322">
    <property type="component" value="Unassembled WGS sequence"/>
</dbReference>